<reference evidence="2 3" key="1">
    <citation type="submission" date="2019-10" db="EMBL/GenBank/DDBJ databases">
        <title>Description of Paenibacillus terricola sp. nov.</title>
        <authorList>
            <person name="Carlier A."/>
            <person name="Qi S."/>
        </authorList>
    </citation>
    <scope>NUCLEOTIDE SEQUENCE [LARGE SCALE GENOMIC DNA]</scope>
    <source>
        <strain evidence="2 3">LMG 31459</strain>
    </source>
</reference>
<evidence type="ECO:0000313" key="2">
    <source>
        <dbReference type="EMBL" id="NOU81328.1"/>
    </source>
</evidence>
<name>A0ABX1YJW5_9BACL</name>
<dbReference type="Proteomes" id="UP000596857">
    <property type="component" value="Unassembled WGS sequence"/>
</dbReference>
<proteinExistence type="predicted"/>
<comment type="caution">
    <text evidence="2">The sequence shown here is derived from an EMBL/GenBank/DDBJ whole genome shotgun (WGS) entry which is preliminary data.</text>
</comment>
<organism evidence="2 3">
    <name type="scientific">Paenibacillus phytohabitans</name>
    <dbReference type="NCBI Taxonomy" id="2654978"/>
    <lineage>
        <taxon>Bacteria</taxon>
        <taxon>Bacillati</taxon>
        <taxon>Bacillota</taxon>
        <taxon>Bacilli</taxon>
        <taxon>Bacillales</taxon>
        <taxon>Paenibacillaceae</taxon>
        <taxon>Paenibacillus</taxon>
    </lineage>
</organism>
<evidence type="ECO:0000256" key="1">
    <source>
        <dbReference type="SAM" id="MobiDB-lite"/>
    </source>
</evidence>
<feature type="compositionally biased region" description="Polar residues" evidence="1">
    <location>
        <begin position="7"/>
        <end position="60"/>
    </location>
</feature>
<feature type="region of interest" description="Disordered" evidence="1">
    <location>
        <begin position="1"/>
        <end position="91"/>
    </location>
</feature>
<dbReference type="EMBL" id="WHOB01000062">
    <property type="protein sequence ID" value="NOU81328.1"/>
    <property type="molecule type" value="Genomic_DNA"/>
</dbReference>
<sequence length="140" mass="15196">MLKNSIDAGQNARNNAQHAPSTQHTHNAQHTQCSAPTQHLPSTYPALTQHTQHPLSTLQHSPGIPSTHPAYSSTHPAYPAPTQHIPAHSEQPHIPRTAAARSPALHRMTIGLLEKTGASCVAAGICIFFVIDNHYHMIYC</sequence>
<keyword evidence="3" id="KW-1185">Reference proteome</keyword>
<protein>
    <submittedName>
        <fullName evidence="2">Uncharacterized protein</fullName>
    </submittedName>
</protein>
<evidence type="ECO:0000313" key="3">
    <source>
        <dbReference type="Proteomes" id="UP000596857"/>
    </source>
</evidence>
<gene>
    <name evidence="2" type="ORF">GC101_20910</name>
</gene>
<accession>A0ABX1YJW5</accession>